<feature type="region of interest" description="Disordered" evidence="2">
    <location>
        <begin position="1"/>
        <end position="49"/>
    </location>
</feature>
<dbReference type="PANTHER" id="PTHR37473">
    <property type="entry name" value="EF-HAND DOMAIN-CONTAINING PROTEIN"/>
    <property type="match status" value="1"/>
</dbReference>
<name>A0A388LD08_CHABU</name>
<evidence type="ECO:0008006" key="5">
    <source>
        <dbReference type="Google" id="ProtNLM"/>
    </source>
</evidence>
<organism evidence="3 4">
    <name type="scientific">Chara braunii</name>
    <name type="common">Braun's stonewort</name>
    <dbReference type="NCBI Taxonomy" id="69332"/>
    <lineage>
        <taxon>Eukaryota</taxon>
        <taxon>Viridiplantae</taxon>
        <taxon>Streptophyta</taxon>
        <taxon>Charophyceae</taxon>
        <taxon>Charales</taxon>
        <taxon>Characeae</taxon>
        <taxon>Chara</taxon>
    </lineage>
</organism>
<dbReference type="InterPro" id="IPR011992">
    <property type="entry name" value="EF-hand-dom_pair"/>
</dbReference>
<evidence type="ECO:0000256" key="2">
    <source>
        <dbReference type="SAM" id="MobiDB-lite"/>
    </source>
</evidence>
<gene>
    <name evidence="3" type="ORF">CBR_g30542</name>
</gene>
<keyword evidence="4" id="KW-1185">Reference proteome</keyword>
<dbReference type="SUPFAM" id="SSF47473">
    <property type="entry name" value="EF-hand"/>
    <property type="match status" value="1"/>
</dbReference>
<evidence type="ECO:0000313" key="4">
    <source>
        <dbReference type="Proteomes" id="UP000265515"/>
    </source>
</evidence>
<reference evidence="3 4" key="1">
    <citation type="journal article" date="2018" name="Cell">
        <title>The Chara Genome: Secondary Complexity and Implications for Plant Terrestrialization.</title>
        <authorList>
            <person name="Nishiyama T."/>
            <person name="Sakayama H."/>
            <person name="Vries J.D."/>
            <person name="Buschmann H."/>
            <person name="Saint-Marcoux D."/>
            <person name="Ullrich K.K."/>
            <person name="Haas F.B."/>
            <person name="Vanderstraeten L."/>
            <person name="Becker D."/>
            <person name="Lang D."/>
            <person name="Vosolsobe S."/>
            <person name="Rombauts S."/>
            <person name="Wilhelmsson P.K.I."/>
            <person name="Janitza P."/>
            <person name="Kern R."/>
            <person name="Heyl A."/>
            <person name="Rumpler F."/>
            <person name="Villalobos L.I.A.C."/>
            <person name="Clay J.M."/>
            <person name="Skokan R."/>
            <person name="Toyoda A."/>
            <person name="Suzuki Y."/>
            <person name="Kagoshima H."/>
            <person name="Schijlen E."/>
            <person name="Tajeshwar N."/>
            <person name="Catarino B."/>
            <person name="Hetherington A.J."/>
            <person name="Saltykova A."/>
            <person name="Bonnot C."/>
            <person name="Breuninger H."/>
            <person name="Symeonidi A."/>
            <person name="Radhakrishnan G.V."/>
            <person name="Van Nieuwerburgh F."/>
            <person name="Deforce D."/>
            <person name="Chang C."/>
            <person name="Karol K.G."/>
            <person name="Hedrich R."/>
            <person name="Ulvskov P."/>
            <person name="Glockner G."/>
            <person name="Delwiche C.F."/>
            <person name="Petrasek J."/>
            <person name="Van de Peer Y."/>
            <person name="Friml J."/>
            <person name="Beilby M."/>
            <person name="Dolan L."/>
            <person name="Kohara Y."/>
            <person name="Sugano S."/>
            <person name="Fujiyama A."/>
            <person name="Delaux P.-M."/>
            <person name="Quint M."/>
            <person name="TheiBen G."/>
            <person name="Hagemann M."/>
            <person name="Harholt J."/>
            <person name="Dunand C."/>
            <person name="Zachgo S."/>
            <person name="Langdale J."/>
            <person name="Maumus F."/>
            <person name="Straeten D.V.D."/>
            <person name="Gould S.B."/>
            <person name="Rensing S.A."/>
        </authorList>
    </citation>
    <scope>NUCLEOTIDE SEQUENCE [LARGE SCALE GENOMIC DNA]</scope>
    <source>
        <strain evidence="3 4">S276</strain>
    </source>
</reference>
<protein>
    <recommendedName>
        <fullName evidence="5">EF-hand domain-containing protein</fullName>
    </recommendedName>
</protein>
<accession>A0A388LD08</accession>
<dbReference type="OMA" id="KGWIATR"/>
<keyword evidence="1" id="KW-0175">Coiled coil</keyword>
<dbReference type="Gene3D" id="1.10.238.10">
    <property type="entry name" value="EF-hand"/>
    <property type="match status" value="1"/>
</dbReference>
<feature type="coiled-coil region" evidence="1">
    <location>
        <begin position="71"/>
        <end position="136"/>
    </location>
</feature>
<comment type="caution">
    <text evidence="3">The sequence shown here is derived from an EMBL/GenBank/DDBJ whole genome shotgun (WGS) entry which is preliminary data.</text>
</comment>
<dbReference type="OrthoDB" id="26525at2759"/>
<dbReference type="AlphaFoldDB" id="A0A388LD08"/>
<sequence length="413" mass="47142">MGDTSDRTLIRKAGPLPYESQPLAQPSDQPHSHGGGQSHPHPYSTNLAAPPALSTVSSIAGGGQFLPIKRLLAAQKARKAAQEDVQKLANRLEQLRKEEDKSVRRIAETKKRAQEITEMRKRNEDARQARIHWQQEREQELRNFHDSVLNNKEERRRRRQASAMANSKTKKEEIARLKAEKKRIEEETAMRREEDRLKALQSKEYIRQSALHFRERLLEEKIRNLHKARTEFERRVEEERSLHERKARELSKMAKEEMELIQKLHRRQKQQREAYEELEKALGVIRKGKYMLGGGGGGGGGGPLNICNSDGGGTINPPEEGLPLRDLDTNVSASLDKGISTLDRREEEAAIKAQFNLLDSEGKGWIATRDLGKLLYRLGERLAEPQVARATQQLDGKGAGKIQFNDFLLWWRG</sequence>
<dbReference type="PANTHER" id="PTHR37473:SF1">
    <property type="entry name" value="EF-HAND DOMAIN-CONTAINING PROTEIN"/>
    <property type="match status" value="1"/>
</dbReference>
<evidence type="ECO:0000313" key="3">
    <source>
        <dbReference type="EMBL" id="GBG80176.1"/>
    </source>
</evidence>
<dbReference type="EMBL" id="BFEA01000339">
    <property type="protein sequence ID" value="GBG80176.1"/>
    <property type="molecule type" value="Genomic_DNA"/>
</dbReference>
<feature type="region of interest" description="Disordered" evidence="2">
    <location>
        <begin position="153"/>
        <end position="174"/>
    </location>
</feature>
<dbReference type="Gramene" id="GBG80176">
    <property type="protein sequence ID" value="GBG80176"/>
    <property type="gene ID" value="CBR_g30542"/>
</dbReference>
<dbReference type="Proteomes" id="UP000265515">
    <property type="component" value="Unassembled WGS sequence"/>
</dbReference>
<evidence type="ECO:0000256" key="1">
    <source>
        <dbReference type="SAM" id="Coils"/>
    </source>
</evidence>
<proteinExistence type="predicted"/>